<keyword evidence="1" id="KW-1133">Transmembrane helix</keyword>
<name>A0A9D1CKA1_9FIRM</name>
<evidence type="ECO:0000313" key="3">
    <source>
        <dbReference type="Proteomes" id="UP000886725"/>
    </source>
</evidence>
<keyword evidence="1" id="KW-0472">Membrane</keyword>
<proteinExistence type="predicted"/>
<reference evidence="2" key="2">
    <citation type="journal article" date="2021" name="PeerJ">
        <title>Extensive microbial diversity within the chicken gut microbiome revealed by metagenomics and culture.</title>
        <authorList>
            <person name="Gilroy R."/>
            <person name="Ravi A."/>
            <person name="Getino M."/>
            <person name="Pursley I."/>
            <person name="Horton D.L."/>
            <person name="Alikhan N.F."/>
            <person name="Baker D."/>
            <person name="Gharbi K."/>
            <person name="Hall N."/>
            <person name="Watson M."/>
            <person name="Adriaenssens E.M."/>
            <person name="Foster-Nyarko E."/>
            <person name="Jarju S."/>
            <person name="Secka A."/>
            <person name="Antonio M."/>
            <person name="Oren A."/>
            <person name="Chaudhuri R.R."/>
            <person name="La Ragione R."/>
            <person name="Hildebrand F."/>
            <person name="Pallen M.J."/>
        </authorList>
    </citation>
    <scope>NUCLEOTIDE SEQUENCE</scope>
    <source>
        <strain evidence="2">CHK165-10780</strain>
    </source>
</reference>
<evidence type="ECO:0000313" key="2">
    <source>
        <dbReference type="EMBL" id="HIQ64610.1"/>
    </source>
</evidence>
<evidence type="ECO:0000256" key="1">
    <source>
        <dbReference type="SAM" id="Phobius"/>
    </source>
</evidence>
<organism evidence="2 3">
    <name type="scientific">Candidatus Faecenecus gallistercoris</name>
    <dbReference type="NCBI Taxonomy" id="2840793"/>
    <lineage>
        <taxon>Bacteria</taxon>
        <taxon>Bacillati</taxon>
        <taxon>Bacillota</taxon>
        <taxon>Bacillota incertae sedis</taxon>
        <taxon>Candidatus Faecenecus</taxon>
    </lineage>
</organism>
<dbReference type="EMBL" id="DVFU01000052">
    <property type="protein sequence ID" value="HIQ64610.1"/>
    <property type="molecule type" value="Genomic_DNA"/>
</dbReference>
<keyword evidence="1" id="KW-0812">Transmembrane</keyword>
<reference evidence="2" key="1">
    <citation type="submission" date="2020-10" db="EMBL/GenBank/DDBJ databases">
        <authorList>
            <person name="Gilroy R."/>
        </authorList>
    </citation>
    <scope>NUCLEOTIDE SEQUENCE</scope>
    <source>
        <strain evidence="2">CHK165-10780</strain>
    </source>
</reference>
<dbReference type="AlphaFoldDB" id="A0A9D1CKA1"/>
<protein>
    <submittedName>
        <fullName evidence="2">Uncharacterized protein</fullName>
    </submittedName>
</protein>
<accession>A0A9D1CKA1</accession>
<comment type="caution">
    <text evidence="2">The sequence shown here is derived from an EMBL/GenBank/DDBJ whole genome shotgun (WGS) entry which is preliminary data.</text>
</comment>
<sequence>MYWDLIVLLLLVVAVVLFFKRFSSFVYLIAIIDIFLRLLTFVSNNLGVPELSSLIDKYFPTSMMGIINRYSNGIINTVLMWCLFVIYCIFLFYITRTFWKRK</sequence>
<feature type="transmembrane region" description="Helical" evidence="1">
    <location>
        <begin position="7"/>
        <end position="36"/>
    </location>
</feature>
<feature type="transmembrane region" description="Helical" evidence="1">
    <location>
        <begin position="73"/>
        <end position="94"/>
    </location>
</feature>
<dbReference type="Proteomes" id="UP000886725">
    <property type="component" value="Unassembled WGS sequence"/>
</dbReference>
<gene>
    <name evidence="2" type="ORF">IAC85_02610</name>
</gene>